<dbReference type="GO" id="GO:0004135">
    <property type="term" value="F:amylo-alpha-1,6-glucosidase activity"/>
    <property type="evidence" value="ECO:0007669"/>
    <property type="project" value="InterPro"/>
</dbReference>
<dbReference type="InterPro" id="IPR013780">
    <property type="entry name" value="Glyco_hydro_b"/>
</dbReference>
<dbReference type="PANTHER" id="PTHR43002">
    <property type="entry name" value="GLYCOGEN DEBRANCHING ENZYME"/>
    <property type="match status" value="1"/>
</dbReference>
<dbReference type="InterPro" id="IPR017853">
    <property type="entry name" value="GH"/>
</dbReference>
<dbReference type="Proteomes" id="UP000031866">
    <property type="component" value="Chromosome"/>
</dbReference>
<dbReference type="OrthoDB" id="9761875at2"/>
<accession>A0A0B5QBN6</accession>
<reference evidence="7" key="1">
    <citation type="submission" date="2014-12" db="EMBL/GenBank/DDBJ databases">
        <title>Genome sequence of Clostridium beijerinckii strain 59B.</title>
        <authorList>
            <person name="Little G.T."/>
            <person name="Minton N.P."/>
        </authorList>
    </citation>
    <scope>NUCLEOTIDE SEQUENCE [LARGE SCALE GENOMIC DNA]</scope>
    <source>
        <strain evidence="7">59B</strain>
    </source>
</reference>
<evidence type="ECO:0000313" key="6">
    <source>
        <dbReference type="EMBL" id="AJG99629.1"/>
    </source>
</evidence>
<dbReference type="AlphaFoldDB" id="A0A0B5QBN6"/>
<dbReference type="InterPro" id="IPR013783">
    <property type="entry name" value="Ig-like_fold"/>
</dbReference>
<evidence type="ECO:0000313" key="7">
    <source>
        <dbReference type="Proteomes" id="UP000031866"/>
    </source>
</evidence>
<dbReference type="InterPro" id="IPR004193">
    <property type="entry name" value="Glyco_hydro_13_N"/>
</dbReference>
<dbReference type="CDD" id="cd11326">
    <property type="entry name" value="AmyAc_Glg_debranch"/>
    <property type="match status" value="1"/>
</dbReference>
<dbReference type="Pfam" id="PF00128">
    <property type="entry name" value="Alpha-amylase"/>
    <property type="match status" value="1"/>
</dbReference>
<dbReference type="InterPro" id="IPR006047">
    <property type="entry name" value="GH13_cat_dom"/>
</dbReference>
<dbReference type="EMBL" id="CP010086">
    <property type="protein sequence ID" value="AJG99629.1"/>
    <property type="molecule type" value="Genomic_DNA"/>
</dbReference>
<dbReference type="RefSeq" id="WP_041897141.1">
    <property type="nucleotide sequence ID" value="NZ_CP010086.2"/>
</dbReference>
<dbReference type="Pfam" id="PF02922">
    <property type="entry name" value="CBM_48"/>
    <property type="match status" value="1"/>
</dbReference>
<dbReference type="SUPFAM" id="SSF81296">
    <property type="entry name" value="E set domains"/>
    <property type="match status" value="1"/>
</dbReference>
<dbReference type="SUPFAM" id="SSF51011">
    <property type="entry name" value="Glycosyl hydrolase domain"/>
    <property type="match status" value="1"/>
</dbReference>
<keyword evidence="4" id="KW-0326">Glycosidase</keyword>
<organism evidence="6 7">
    <name type="scientific">Clostridium beijerinckii</name>
    <name type="common">Clostridium MP</name>
    <dbReference type="NCBI Taxonomy" id="1520"/>
    <lineage>
        <taxon>Bacteria</taxon>
        <taxon>Bacillati</taxon>
        <taxon>Bacillota</taxon>
        <taxon>Clostridia</taxon>
        <taxon>Eubacteriales</taxon>
        <taxon>Clostridiaceae</taxon>
        <taxon>Clostridium</taxon>
    </lineage>
</organism>
<keyword evidence="3" id="KW-0809">Transit peptide</keyword>
<protein>
    <submittedName>
        <fullName evidence="6">Glycogen debranching enzyme</fullName>
    </submittedName>
</protein>
<evidence type="ECO:0000256" key="4">
    <source>
        <dbReference type="ARBA" id="ARBA00023295"/>
    </source>
</evidence>
<dbReference type="InterPro" id="IPR014756">
    <property type="entry name" value="Ig_E-set"/>
</dbReference>
<dbReference type="SMART" id="SM00642">
    <property type="entry name" value="Aamy"/>
    <property type="match status" value="1"/>
</dbReference>
<keyword evidence="2" id="KW-0378">Hydrolase</keyword>
<dbReference type="Gene3D" id="3.20.20.80">
    <property type="entry name" value="Glycosidases"/>
    <property type="match status" value="1"/>
</dbReference>
<dbReference type="Gene3D" id="2.60.40.1180">
    <property type="entry name" value="Golgi alpha-mannosidase II"/>
    <property type="match status" value="1"/>
</dbReference>
<evidence type="ECO:0000259" key="5">
    <source>
        <dbReference type="SMART" id="SM00642"/>
    </source>
</evidence>
<name>A0A0B5QBN6_CLOBE</name>
<feature type="domain" description="Glycosyl hydrolase family 13 catalytic" evidence="5">
    <location>
        <begin position="192"/>
        <end position="602"/>
    </location>
</feature>
<dbReference type="KEGG" id="cbei:LF65_03062"/>
<dbReference type="SUPFAM" id="SSF51445">
    <property type="entry name" value="(Trans)glycosidases"/>
    <property type="match status" value="1"/>
</dbReference>
<dbReference type="CDD" id="cd11234">
    <property type="entry name" value="E_set_GDE_N"/>
    <property type="match status" value="1"/>
</dbReference>
<dbReference type="FunFam" id="3.20.20.80:FF:000054">
    <property type="entry name" value="Glycogen debranching enzyme"/>
    <property type="match status" value="1"/>
</dbReference>
<evidence type="ECO:0000256" key="2">
    <source>
        <dbReference type="ARBA" id="ARBA00022801"/>
    </source>
</evidence>
<sequence>MDTSKFSNNENIELDINTLKNTVNFDEFVKTLQKNLIPTDEFEGFKIRPGFYLENGAVVIPGGVNFTIHSQNATSCKLLLFKPAMCEPYAVIPFPEYYRIGNVYSMIVLGLDIEEFEYAYNVDGPYIPERGLVFDSSKFLLDPYSKAIAGQSVWGTKTICGNQYKSRVVSNDFDWGNSKRPLIPMKDLIIYELHVRGFTKHPSSKVNYPGTFAGLAEKIPYLKELGINAVELMPIFEFDEMLDARYVRGNLLCDYWGYNPVCFFAPNTSYTAGIERNKEGDELKSLIKKFHEDGIEVILDVVFNHTAEGNEYGPYISFKGFDNNVYYMLTPDGKYYNFSGCGNTLNCNHPIVHRMILDCLRYWVTEYRVDGFRFDLASILGRNEDGSPMNNPPLLQSLAFDPILANTKLIAEAWDAGGLYQVGSFPSWKRWCEWNGKYRDDIRRFLKGDSGLAATVAERITGSYDLYNPDIRGKNASVNFITCHDGFTLYDLYSYNDKHNEENGWNNTDGENNNNSWNCGAEGETDDENIIKLRRKLIKNACAVLLSSQGAPMLLSGDEFGNTQFGNNNPYCQDNEISWLNWSLLYKNHDLFTFFKNMINFRKRHPAIKDRIEESRCGLPPVSKHGIEPWYLDSSDSTRTVGIMFAGWNKKEKEDDIVYLCINAHWETQYVRLPELPIYLEWRIAVNTAMPFGEDISDSINEMLQVGDTLEIEPRSVMILIGISKI</sequence>
<evidence type="ECO:0000256" key="1">
    <source>
        <dbReference type="ARBA" id="ARBA00008061"/>
    </source>
</evidence>
<dbReference type="Gene3D" id="2.60.40.10">
    <property type="entry name" value="Immunoglobulins"/>
    <property type="match status" value="1"/>
</dbReference>
<dbReference type="STRING" id="1520.LF65_03062"/>
<dbReference type="GO" id="GO:0005980">
    <property type="term" value="P:glycogen catabolic process"/>
    <property type="evidence" value="ECO:0007669"/>
    <property type="project" value="InterPro"/>
</dbReference>
<proteinExistence type="inferred from homology"/>
<dbReference type="InterPro" id="IPR011837">
    <property type="entry name" value="Glycogen_debranch_GlgX"/>
</dbReference>
<comment type="similarity">
    <text evidence="1">Belongs to the glycosyl hydrolase 13 family.</text>
</comment>
<dbReference type="NCBIfam" id="TIGR02100">
    <property type="entry name" value="glgX_debranch"/>
    <property type="match status" value="1"/>
</dbReference>
<gene>
    <name evidence="6" type="ORF">LF65_03062</name>
</gene>
<evidence type="ECO:0000256" key="3">
    <source>
        <dbReference type="ARBA" id="ARBA00022946"/>
    </source>
</evidence>